<proteinExistence type="predicted"/>
<dbReference type="RefSeq" id="WP_380540433.1">
    <property type="nucleotide sequence ID" value="NZ_JBHFAB010000022.1"/>
</dbReference>
<keyword evidence="2" id="KW-1185">Reference proteome</keyword>
<name>A0ABV6W1Z4_9ACTN</name>
<comment type="caution">
    <text evidence="1">The sequence shown here is derived from an EMBL/GenBank/DDBJ whole genome shotgun (WGS) entry which is preliminary data.</text>
</comment>
<evidence type="ECO:0000313" key="1">
    <source>
        <dbReference type="EMBL" id="MFC1420020.1"/>
    </source>
</evidence>
<dbReference type="Proteomes" id="UP001592531">
    <property type="component" value="Unassembled WGS sequence"/>
</dbReference>
<sequence length="119" mass="13468">MLIATTGRGHVVKRPSKPAIGTMLANLQRANPHLILERVGDDQPDGDWYIQVRICDNNTYLLEYRDGVAAEHYQTRTISQEKLLGALLGWAAAKPGWQDGFMWNNIGEQFEVQTREHHG</sequence>
<protein>
    <recommendedName>
        <fullName evidence="3">Immunity protein 63 domain-containing protein</fullName>
    </recommendedName>
</protein>
<reference evidence="1 2" key="1">
    <citation type="submission" date="2024-09" db="EMBL/GenBank/DDBJ databases">
        <authorList>
            <person name="Lee S.D."/>
        </authorList>
    </citation>
    <scope>NUCLEOTIDE SEQUENCE [LARGE SCALE GENOMIC DNA]</scope>
    <source>
        <strain evidence="1 2">N8-3</strain>
    </source>
</reference>
<dbReference type="EMBL" id="JBHFAB010000022">
    <property type="protein sequence ID" value="MFC1420020.1"/>
    <property type="molecule type" value="Genomic_DNA"/>
</dbReference>
<evidence type="ECO:0008006" key="3">
    <source>
        <dbReference type="Google" id="ProtNLM"/>
    </source>
</evidence>
<organism evidence="1 2">
    <name type="scientific">Streptacidiphilus cavernicola</name>
    <dbReference type="NCBI Taxonomy" id="3342716"/>
    <lineage>
        <taxon>Bacteria</taxon>
        <taxon>Bacillati</taxon>
        <taxon>Actinomycetota</taxon>
        <taxon>Actinomycetes</taxon>
        <taxon>Kitasatosporales</taxon>
        <taxon>Streptomycetaceae</taxon>
        <taxon>Streptacidiphilus</taxon>
    </lineage>
</organism>
<gene>
    <name evidence="1" type="ORF">ACEZDE_25765</name>
</gene>
<accession>A0ABV6W1Z4</accession>
<evidence type="ECO:0000313" key="2">
    <source>
        <dbReference type="Proteomes" id="UP001592531"/>
    </source>
</evidence>